<reference evidence="1 2" key="1">
    <citation type="submission" date="2019-02" db="EMBL/GenBank/DDBJ databases">
        <title>Deep-cultivation of Planctomycetes and their phenomic and genomic characterization uncovers novel biology.</title>
        <authorList>
            <person name="Wiegand S."/>
            <person name="Jogler M."/>
            <person name="Boedeker C."/>
            <person name="Pinto D."/>
            <person name="Vollmers J."/>
            <person name="Rivas-Marin E."/>
            <person name="Kohn T."/>
            <person name="Peeters S.H."/>
            <person name="Heuer A."/>
            <person name="Rast P."/>
            <person name="Oberbeckmann S."/>
            <person name="Bunk B."/>
            <person name="Jeske O."/>
            <person name="Meyerdierks A."/>
            <person name="Storesund J.E."/>
            <person name="Kallscheuer N."/>
            <person name="Luecker S."/>
            <person name="Lage O.M."/>
            <person name="Pohl T."/>
            <person name="Merkel B.J."/>
            <person name="Hornburger P."/>
            <person name="Mueller R.-W."/>
            <person name="Bruemmer F."/>
            <person name="Labrenz M."/>
            <person name="Spormann A.M."/>
            <person name="Op Den Camp H."/>
            <person name="Overmann J."/>
            <person name="Amann R."/>
            <person name="Jetten M.S.M."/>
            <person name="Mascher T."/>
            <person name="Medema M.H."/>
            <person name="Devos D.P."/>
            <person name="Kaster A.-K."/>
            <person name="Ovreas L."/>
            <person name="Rohde M."/>
            <person name="Galperin M.Y."/>
            <person name="Jogler C."/>
        </authorList>
    </citation>
    <scope>NUCLEOTIDE SEQUENCE [LARGE SCALE GENOMIC DNA]</scope>
    <source>
        <strain evidence="1 2">Pla144</strain>
    </source>
</reference>
<accession>A0A5C6D5K5</accession>
<dbReference type="Proteomes" id="UP000318437">
    <property type="component" value="Unassembled WGS sequence"/>
</dbReference>
<sequence length="262" mass="29132">MRQRLWQIGIRGTRLGLMRVCSWSLLWGLLYSNLAVADIAITLSPYDFEYSSYSGYRLDVPWFLPKAQDITIRFVGGAFLRTTAESHFDFDISNFGRNEKADRTFGILDADGNVLMSDSVYDNTIASYSEGHTLTVPAGTDVFGLFFSVDPDLQIGRSDTEVQFRIPPSALLIPALAGDFNFDGRVDDIDLEWWLNANPLYWDGDADGDRDTDGRDFLIWQRQNGQGTAPTNSIAVPEPGSTVLLSLLLVCISRRIVGNLAG</sequence>
<keyword evidence="2" id="KW-1185">Reference proteome</keyword>
<name>A0A5C6D5K5_9BACT</name>
<dbReference type="EMBL" id="SJPS01000001">
    <property type="protein sequence ID" value="TWU30179.1"/>
    <property type="molecule type" value="Genomic_DNA"/>
</dbReference>
<organism evidence="1 2">
    <name type="scientific">Bythopirellula polymerisocia</name>
    <dbReference type="NCBI Taxonomy" id="2528003"/>
    <lineage>
        <taxon>Bacteria</taxon>
        <taxon>Pseudomonadati</taxon>
        <taxon>Planctomycetota</taxon>
        <taxon>Planctomycetia</taxon>
        <taxon>Pirellulales</taxon>
        <taxon>Lacipirellulaceae</taxon>
        <taxon>Bythopirellula</taxon>
    </lineage>
</organism>
<dbReference type="AlphaFoldDB" id="A0A5C6D5K5"/>
<dbReference type="RefSeq" id="WP_146448162.1">
    <property type="nucleotide sequence ID" value="NZ_SJPS01000001.1"/>
</dbReference>
<protein>
    <submittedName>
        <fullName evidence="1">Uncharacterized protein</fullName>
    </submittedName>
</protein>
<dbReference type="OrthoDB" id="10019680at2"/>
<evidence type="ECO:0000313" key="2">
    <source>
        <dbReference type="Proteomes" id="UP000318437"/>
    </source>
</evidence>
<comment type="caution">
    <text evidence="1">The sequence shown here is derived from an EMBL/GenBank/DDBJ whole genome shotgun (WGS) entry which is preliminary data.</text>
</comment>
<gene>
    <name evidence="1" type="ORF">Pla144_09650</name>
</gene>
<evidence type="ECO:0000313" key="1">
    <source>
        <dbReference type="EMBL" id="TWU30179.1"/>
    </source>
</evidence>
<proteinExistence type="predicted"/>